<feature type="transmembrane region" description="Helical" evidence="9">
    <location>
        <begin position="707"/>
        <end position="731"/>
    </location>
</feature>
<dbReference type="Gene3D" id="1.10.3080.10">
    <property type="entry name" value="Clc chloride channel"/>
    <property type="match status" value="1"/>
</dbReference>
<keyword evidence="2" id="KW-0813">Transport</keyword>
<feature type="compositionally biased region" description="Polar residues" evidence="8">
    <location>
        <begin position="598"/>
        <end position="611"/>
    </location>
</feature>
<feature type="region of interest" description="Disordered" evidence="8">
    <location>
        <begin position="1"/>
        <end position="310"/>
    </location>
</feature>
<evidence type="ECO:0000256" key="2">
    <source>
        <dbReference type="ARBA" id="ARBA00022448"/>
    </source>
</evidence>
<reference evidence="10 11" key="1">
    <citation type="journal article" date="2020" name="Fungal Divers.">
        <title>Resolving the Mortierellaceae phylogeny through synthesis of multi-gene phylogenetics and phylogenomics.</title>
        <authorList>
            <person name="Vandepol N."/>
            <person name="Liber J."/>
            <person name="Desiro A."/>
            <person name="Na H."/>
            <person name="Kennedy M."/>
            <person name="Barry K."/>
            <person name="Grigoriev I.V."/>
            <person name="Miller A.N."/>
            <person name="O'Donnell K."/>
            <person name="Stajich J.E."/>
            <person name="Bonito G."/>
        </authorList>
    </citation>
    <scope>NUCLEOTIDE SEQUENCE [LARGE SCALE GENOMIC DNA]</scope>
    <source>
        <strain evidence="10 11">AD045</strain>
    </source>
</reference>
<feature type="transmembrane region" description="Helical" evidence="9">
    <location>
        <begin position="743"/>
        <end position="760"/>
    </location>
</feature>
<protein>
    <recommendedName>
        <fullName evidence="12">Chloride channel protein</fullName>
    </recommendedName>
</protein>
<feature type="region of interest" description="Disordered" evidence="8">
    <location>
        <begin position="1150"/>
        <end position="1230"/>
    </location>
</feature>
<feature type="transmembrane region" description="Helical" evidence="9">
    <location>
        <begin position="679"/>
        <end position="695"/>
    </location>
</feature>
<organism evidence="10 11">
    <name type="scientific">Linnemannia gamsii</name>
    <dbReference type="NCBI Taxonomy" id="64522"/>
    <lineage>
        <taxon>Eukaryota</taxon>
        <taxon>Fungi</taxon>
        <taxon>Fungi incertae sedis</taxon>
        <taxon>Mucoromycota</taxon>
        <taxon>Mortierellomycotina</taxon>
        <taxon>Mortierellomycetes</taxon>
        <taxon>Mortierellales</taxon>
        <taxon>Mortierellaceae</taxon>
        <taxon>Linnemannia</taxon>
    </lineage>
</organism>
<dbReference type="CDD" id="cd03684">
    <property type="entry name" value="ClC_3_like"/>
    <property type="match status" value="1"/>
</dbReference>
<dbReference type="InterPro" id="IPR032675">
    <property type="entry name" value="LRR_dom_sf"/>
</dbReference>
<keyword evidence="7" id="KW-0868">Chloride</keyword>
<feature type="transmembrane region" description="Helical" evidence="9">
    <location>
        <begin position="477"/>
        <end position="497"/>
    </location>
</feature>
<comment type="subcellular location">
    <subcellularLocation>
        <location evidence="1">Membrane</location>
        <topology evidence="1">Multi-pass membrane protein</topology>
    </subcellularLocation>
</comment>
<evidence type="ECO:0000256" key="9">
    <source>
        <dbReference type="SAM" id="Phobius"/>
    </source>
</evidence>
<feature type="transmembrane region" description="Helical" evidence="9">
    <location>
        <begin position="656"/>
        <end position="673"/>
    </location>
</feature>
<keyword evidence="3 9" id="KW-0812">Transmembrane</keyword>
<keyword evidence="4 9" id="KW-1133">Transmembrane helix</keyword>
<feature type="transmembrane region" description="Helical" evidence="9">
    <location>
        <begin position="873"/>
        <end position="891"/>
    </location>
</feature>
<dbReference type="PRINTS" id="PR00762">
    <property type="entry name" value="CLCHANNEL"/>
</dbReference>
<dbReference type="Pfam" id="PF00654">
    <property type="entry name" value="Voltage_CLC"/>
    <property type="match status" value="1"/>
</dbReference>
<feature type="transmembrane region" description="Helical" evidence="9">
    <location>
        <begin position="781"/>
        <end position="804"/>
    </location>
</feature>
<dbReference type="InterPro" id="IPR014743">
    <property type="entry name" value="Cl-channel_core"/>
</dbReference>
<accession>A0ABQ7JPC6</accession>
<feature type="compositionally biased region" description="Pro residues" evidence="8">
    <location>
        <begin position="22"/>
        <end position="45"/>
    </location>
</feature>
<sequence length="2178" mass="244710">MSNDLSPSRPPSTAAARSNDIPPAPSLPAAPTAAPPDPAMSPPNQPRQSLSAQLAPDYHDWVSDVSSPSHNTTTSSSNGGGHTTKTPSSSTTTPSSSSNRFLDAVDAVTGRGKSQEQARARRANQPSFSGSAFTSDNDDNGEEDDQVDDNDEQQGLFKHRQSSNKHDQGTLGTNRNNNYDDDDDAIVPTPRLPPLSKSQVNVPDPSRPAYKLGAPLSTKPPRAPPSSSPPAIAAAHPSDYDQHLNETSSLLGNNGNRSKNPQGNGQERWTNEGSRRRTPRYNGLAIDTDQEDGDDNGPDNTSETDSLRRPSRYVMNVNQIDLSCTSSAISISDDAIFHHSLLFVTPSKMQVPMARSLSPNMESRRGNRGRVVFRNNYPSNGRRHNGSSNANKALQNLRRSSMANINLVKEKLLTRRSGFYDDAKEALVKENNGIRIWYHNYTTIDWIHDFVKERVRLRHLRSIGGIRGMLKNRADSLKGWVLVLLTGVITACLAAFIDVSSWWLGDLRMGYCTTNFWWSQYFCCWGAATSAGSCPEWVSWSQALSSDKVILGLSRDTFDWIVYCCFGVLFAGICVVMVTSDGTVSQQKSHGSTKRRNGPNSTGGIPRSASRTSMETILNSSQPKKIAYFGAGSGIPEVKTILGGFVIRGFLGFRTLMIKLIGLPLMVASGLNMGKQGPLVHIACCVANIVCRIFDKYNRNDGKRREILSAAAASGVAVAFGAPIGGVLFSLEEVSYYFPSKTMWRTYFCALISAVVLKMINPYRVGKTVLFQVTYDRDWHLFESVPFFLISVFGGVYGAVFSQFHMNYSRFRSRTWIGRHPVQEVLIVTLLTCAIQWLNPWTRVNLLQLLTNLYSECTPDNNLNGMCATSIDQIYPIFLLLAEVFVMKVALNFITFGVKVPGGIFIPTMVAGAVFGRMVGLGVQWLIVKYPEHQMFAVCEGDSMDCIIPGLYAMIGAAACLSGVTRMTVSLVVIMFELTGAMTYSLPIMMAVMMGKFVGDAFSPDAFFNKLIDLNEHPYLDNKKDYNTFGTAADIADRYLETIDVNAVNDVDSLRRKVEILAVSGYLDGGLPIVDRGILVGYIASNELGHALDLAEQKNPDCICVFRNRASSNVPATEIITSLNGLEAQVEGLVSSPEQDSVEYVAHRQNIRMPEDSSQDWMQPPSSRSGVDYDNDMQGYDRPIRDSRYHDSNNKMHPDDDDADLLHHDGSQRPHPRRYSSTGTSDLLRDPSRTMDFTPFTDQAPLSVSLFSSMDLVMELFIKLGIKYVCVVKAGEHYGMIHKKRLLSFLKENDEKQKRHVRSAPAAFGLFQYHHTTLTNLLRVNKYIAHAVLPFIYGNPYLHPYGTRVAHMQWPILMDETYEPPTRVLLLRNPNVNKESKTLDVIYRLSDRHADDPTDISAEANTISLLDYTAHIRHVIPYTAWTKPSRVEISPRVLEYLRREEEETGKGGEAEERFEELVDKLPPGYLDRVATKGDLILIQFKITFFRELIWYVAEPILEQLQGLIIPVSEIDRYLAIVDRLGNLEQVIYILDESFDFNTSHFALYPRNPEWVRIREQEEKKVPREWTGKERKAETMRKMVGFVREHSRLFRDQLTSVKFNDGRFWQYAPQSCPEDIQLEILSIIRPAPKLTNLIAEDWMLVKAHPETIDLSWVKAIDFSTLARPAFVEFYGQSRRILQRCRRLKSLCTQPLGRDGFKWATQEKRELDRLGGNWISGSIISAAGGVQQQEVEDKPAYVEYGLVPVERVEFKEDYCSLITGDEVNDLAIAFSQTLKVLVAEGNSCASHFLPNIHGRYLHIGRGWVNMPVLTKLHLCLTRTDYSVMLDRELLAHCPNVTSFIINDNTWSYRFADIVPFLPGHLPQLEDLGLIGWSAFTFDPATLHSTKELRSFYMGAPSEYMRRAFIPPPAELFRSFGLQDRDTVVVEEEEEEEEVGEAGEMIIRPRWTWDWQLPDLGSLSLSGETGYLFQFKMLTGCRQLVDLSLDIWTSYDEGHPRVITEHDLFVVGVEDEDAREWIVAENVKSLTLTGNWLAESDAVLTQLLSGMFPSMTDLSTHGGSNGGGVFSSSFGIPFMMNAIRNNPTCKWKDIRTKLEDPVRQEILEYGLYLPMWERNEGSPEKNFFSPVKILFYNGHEESGDDEFYRVLRELDFERDVSWASAHKTNIAQTPMQIPWVV</sequence>
<proteinExistence type="predicted"/>
<evidence type="ECO:0000256" key="1">
    <source>
        <dbReference type="ARBA" id="ARBA00004141"/>
    </source>
</evidence>
<dbReference type="Gene3D" id="3.80.10.10">
    <property type="entry name" value="Ribonuclease Inhibitor"/>
    <property type="match status" value="1"/>
</dbReference>
<feature type="transmembrane region" description="Helical" evidence="9">
    <location>
        <begin position="971"/>
        <end position="994"/>
    </location>
</feature>
<feature type="transmembrane region" description="Helical" evidence="9">
    <location>
        <begin position="903"/>
        <end position="927"/>
    </location>
</feature>
<dbReference type="PANTHER" id="PTHR45711">
    <property type="entry name" value="CHLORIDE CHANNEL PROTEIN"/>
    <property type="match status" value="1"/>
</dbReference>
<name>A0ABQ7JPC6_9FUNG</name>
<evidence type="ECO:0000256" key="3">
    <source>
        <dbReference type="ARBA" id="ARBA00022692"/>
    </source>
</evidence>
<keyword evidence="11" id="KW-1185">Reference proteome</keyword>
<keyword evidence="6 9" id="KW-0472">Membrane</keyword>
<evidence type="ECO:0000256" key="8">
    <source>
        <dbReference type="SAM" id="MobiDB-lite"/>
    </source>
</evidence>
<dbReference type="InterPro" id="IPR001807">
    <property type="entry name" value="ClC"/>
</dbReference>
<feature type="compositionally biased region" description="Acidic residues" evidence="8">
    <location>
        <begin position="136"/>
        <end position="152"/>
    </location>
</feature>
<dbReference type="Proteomes" id="UP001194696">
    <property type="component" value="Unassembled WGS sequence"/>
</dbReference>
<dbReference type="SUPFAM" id="SSF52047">
    <property type="entry name" value="RNI-like"/>
    <property type="match status" value="1"/>
</dbReference>
<evidence type="ECO:0000256" key="7">
    <source>
        <dbReference type="ARBA" id="ARBA00023214"/>
    </source>
</evidence>
<feature type="transmembrane region" description="Helical" evidence="9">
    <location>
        <begin position="947"/>
        <end position="964"/>
    </location>
</feature>
<evidence type="ECO:0000256" key="5">
    <source>
        <dbReference type="ARBA" id="ARBA00023065"/>
    </source>
</evidence>
<evidence type="ECO:0008006" key="12">
    <source>
        <dbReference type="Google" id="ProtNLM"/>
    </source>
</evidence>
<comment type="caution">
    <text evidence="10">The sequence shown here is derived from an EMBL/GenBank/DDBJ whole genome shotgun (WGS) entry which is preliminary data.</text>
</comment>
<evidence type="ECO:0000313" key="11">
    <source>
        <dbReference type="Proteomes" id="UP001194696"/>
    </source>
</evidence>
<dbReference type="SUPFAM" id="SSF81340">
    <property type="entry name" value="Clc chloride channel"/>
    <property type="match status" value="1"/>
</dbReference>
<feature type="region of interest" description="Disordered" evidence="8">
    <location>
        <begin position="585"/>
        <end position="611"/>
    </location>
</feature>
<evidence type="ECO:0000256" key="6">
    <source>
        <dbReference type="ARBA" id="ARBA00023136"/>
    </source>
</evidence>
<feature type="compositionally biased region" description="Low complexity" evidence="8">
    <location>
        <begin position="66"/>
        <end position="98"/>
    </location>
</feature>
<dbReference type="EMBL" id="JAAAIM010001042">
    <property type="protein sequence ID" value="KAG0282558.1"/>
    <property type="molecule type" value="Genomic_DNA"/>
</dbReference>
<dbReference type="SUPFAM" id="SSF54631">
    <property type="entry name" value="CBS-domain pair"/>
    <property type="match status" value="1"/>
</dbReference>
<feature type="compositionally biased region" description="Acidic residues" evidence="8">
    <location>
        <begin position="288"/>
        <end position="297"/>
    </location>
</feature>
<gene>
    <name evidence="10" type="ORF">BGZ96_000358</name>
</gene>
<evidence type="ECO:0000256" key="4">
    <source>
        <dbReference type="ARBA" id="ARBA00022989"/>
    </source>
</evidence>
<feature type="compositionally biased region" description="Polar residues" evidence="8">
    <location>
        <begin position="124"/>
        <end position="135"/>
    </location>
</feature>
<dbReference type="InterPro" id="IPR046342">
    <property type="entry name" value="CBS_dom_sf"/>
</dbReference>
<dbReference type="PANTHER" id="PTHR45711:SF3">
    <property type="entry name" value="CLC CHANNEL"/>
    <property type="match status" value="1"/>
</dbReference>
<feature type="compositionally biased region" description="Basic and acidic residues" evidence="8">
    <location>
        <begin position="1182"/>
        <end position="1212"/>
    </location>
</feature>
<feature type="transmembrane region" description="Helical" evidence="9">
    <location>
        <begin position="560"/>
        <end position="579"/>
    </location>
</feature>
<feature type="compositionally biased region" description="Polar residues" evidence="8">
    <location>
        <begin position="245"/>
        <end position="268"/>
    </location>
</feature>
<keyword evidence="5" id="KW-0406">Ion transport</keyword>
<feature type="compositionally biased region" description="Polar residues" evidence="8">
    <location>
        <begin position="1159"/>
        <end position="1169"/>
    </location>
</feature>
<evidence type="ECO:0000313" key="10">
    <source>
        <dbReference type="EMBL" id="KAG0282558.1"/>
    </source>
</evidence>